<reference evidence="2 3" key="1">
    <citation type="submission" date="2019-04" db="EMBL/GenBank/DDBJ databases">
        <authorList>
            <consortium name="Wellcome Sanger Institute Data Sharing"/>
        </authorList>
    </citation>
    <scope>NUCLEOTIDE SEQUENCE [LARGE SCALE GENOMIC DNA]</scope>
</reference>
<sequence length="99" mass="11134">LGYRAVSHDSVFVPEGPNGAESMSQENVSDRVRSLQVGCARARAHTRAHTHTEHQESMTPCTVAVIDEYGYLCTACLSAMYTAGWRRFAQRRERSPRYT</sequence>
<dbReference type="OrthoDB" id="9905722at2759"/>
<reference evidence="2" key="2">
    <citation type="submission" date="2025-08" db="UniProtKB">
        <authorList>
            <consortium name="Ensembl"/>
        </authorList>
    </citation>
    <scope>IDENTIFICATION</scope>
</reference>
<dbReference type="Ensembl" id="ENSSFOT00015058488.1">
    <property type="protein sequence ID" value="ENSSFOP00015048391.1"/>
    <property type="gene ID" value="ENSSFOG00015031824.1"/>
</dbReference>
<feature type="region of interest" description="Disordered" evidence="1">
    <location>
        <begin position="1"/>
        <end position="27"/>
    </location>
</feature>
<reference evidence="2" key="3">
    <citation type="submission" date="2025-09" db="UniProtKB">
        <authorList>
            <consortium name="Ensembl"/>
        </authorList>
    </citation>
    <scope>IDENTIFICATION</scope>
</reference>
<dbReference type="AlphaFoldDB" id="A0A8C9T4E0"/>
<keyword evidence="3" id="KW-1185">Reference proteome</keyword>
<protein>
    <submittedName>
        <fullName evidence="2">Uncharacterized protein</fullName>
    </submittedName>
</protein>
<evidence type="ECO:0000313" key="3">
    <source>
        <dbReference type="Proteomes" id="UP000694397"/>
    </source>
</evidence>
<accession>A0A8C9T4E0</accession>
<evidence type="ECO:0000256" key="1">
    <source>
        <dbReference type="SAM" id="MobiDB-lite"/>
    </source>
</evidence>
<name>A0A8C9T4E0_SCLFO</name>
<organism evidence="2 3">
    <name type="scientific">Scleropages formosus</name>
    <name type="common">Asian bonytongue</name>
    <name type="synonym">Osteoglossum formosum</name>
    <dbReference type="NCBI Taxonomy" id="113540"/>
    <lineage>
        <taxon>Eukaryota</taxon>
        <taxon>Metazoa</taxon>
        <taxon>Chordata</taxon>
        <taxon>Craniata</taxon>
        <taxon>Vertebrata</taxon>
        <taxon>Euteleostomi</taxon>
        <taxon>Actinopterygii</taxon>
        <taxon>Neopterygii</taxon>
        <taxon>Teleostei</taxon>
        <taxon>Osteoglossocephala</taxon>
        <taxon>Osteoglossomorpha</taxon>
        <taxon>Osteoglossiformes</taxon>
        <taxon>Osteoglossidae</taxon>
        <taxon>Scleropages</taxon>
    </lineage>
</organism>
<dbReference type="Proteomes" id="UP000694397">
    <property type="component" value="Chromosome 9"/>
</dbReference>
<evidence type="ECO:0000313" key="2">
    <source>
        <dbReference type="Ensembl" id="ENSSFOP00015048391.1"/>
    </source>
</evidence>
<proteinExistence type="predicted"/>